<evidence type="ECO:0000313" key="2">
    <source>
        <dbReference type="Proteomes" id="UP000270988"/>
    </source>
</evidence>
<name>A0A448UYU1_9MICC</name>
<dbReference type="Proteomes" id="UP000270988">
    <property type="component" value="Chromosome"/>
</dbReference>
<organism evidence="1 2">
    <name type="scientific">Rothia dentocariosa</name>
    <dbReference type="NCBI Taxonomy" id="2047"/>
    <lineage>
        <taxon>Bacteria</taxon>
        <taxon>Bacillati</taxon>
        <taxon>Actinomycetota</taxon>
        <taxon>Actinomycetes</taxon>
        <taxon>Micrococcales</taxon>
        <taxon>Micrococcaceae</taxon>
        <taxon>Rothia</taxon>
    </lineage>
</organism>
<dbReference type="EMBL" id="LR134521">
    <property type="protein sequence ID" value="VEJ31073.1"/>
    <property type="molecule type" value="Genomic_DNA"/>
</dbReference>
<gene>
    <name evidence="1" type="ORF">NCTC10918_02369</name>
</gene>
<protein>
    <submittedName>
        <fullName evidence="1">Uncharacterized protein</fullName>
    </submittedName>
</protein>
<dbReference type="AlphaFoldDB" id="A0A448UYU1"/>
<evidence type="ECO:0000313" key="1">
    <source>
        <dbReference type="EMBL" id="VEJ31073.1"/>
    </source>
</evidence>
<sequence length="97" mass="10918">MPALELTGLERVVRKQEILDRMRLTALAPPHKRVSKTTRPALMLLRISTPERAVKYCHRVTYLHSPKLAACSAVYGGLAFGIELEGGVYRADRFIKL</sequence>
<proteinExistence type="predicted"/>
<accession>A0A448UYU1</accession>
<reference evidence="1 2" key="1">
    <citation type="submission" date="2018-12" db="EMBL/GenBank/DDBJ databases">
        <authorList>
            <consortium name="Pathogen Informatics"/>
        </authorList>
    </citation>
    <scope>NUCLEOTIDE SEQUENCE [LARGE SCALE GENOMIC DNA]</scope>
    <source>
        <strain evidence="1 2">NCTC10918</strain>
    </source>
</reference>